<dbReference type="Proteomes" id="UP000445309">
    <property type="component" value="Unassembled WGS sequence"/>
</dbReference>
<dbReference type="EC" id="3.4.21.26" evidence="2"/>
<evidence type="ECO:0000259" key="1">
    <source>
        <dbReference type="Pfam" id="PF02897"/>
    </source>
</evidence>
<keyword evidence="2" id="KW-0378">Hydrolase</keyword>
<protein>
    <submittedName>
        <fullName evidence="2">Prolyl endopeptidase</fullName>
        <ecNumber evidence="2">3.4.21.26</ecNumber>
    </submittedName>
</protein>
<dbReference type="RefSeq" id="WP_162074382.1">
    <property type="nucleotide sequence ID" value="NZ_CACVBY010000154.1"/>
</dbReference>
<dbReference type="Gene3D" id="2.130.10.120">
    <property type="entry name" value="Prolyl oligopeptidase, N-terminal domain"/>
    <property type="match status" value="1"/>
</dbReference>
<dbReference type="AlphaFoldDB" id="A0A6N4XZ92"/>
<accession>A0A6N4XZ92</accession>
<dbReference type="InterPro" id="IPR051167">
    <property type="entry name" value="Prolyl_oligopep/macrocyclase"/>
</dbReference>
<dbReference type="SUPFAM" id="SSF50993">
    <property type="entry name" value="Peptidase/esterase 'gauge' domain"/>
    <property type="match status" value="1"/>
</dbReference>
<proteinExistence type="predicted"/>
<organism evidence="2 3">
    <name type="scientific">Chryseobacterium fistulae</name>
    <dbReference type="NCBI Taxonomy" id="2675058"/>
    <lineage>
        <taxon>Bacteria</taxon>
        <taxon>Pseudomonadati</taxon>
        <taxon>Bacteroidota</taxon>
        <taxon>Flavobacteriia</taxon>
        <taxon>Flavobacteriales</taxon>
        <taxon>Weeksellaceae</taxon>
        <taxon>Chryseobacterium group</taxon>
        <taxon>Chryseobacterium</taxon>
    </lineage>
</organism>
<gene>
    <name evidence="2" type="primary">f1pep1_5</name>
    <name evidence="2" type="ORF">CHRY9393_03477</name>
</gene>
<reference evidence="2 3" key="1">
    <citation type="submission" date="2020-01" db="EMBL/GenBank/DDBJ databases">
        <authorList>
            <person name="Rodrigo-Torres L."/>
            <person name="Arahal R. D."/>
            <person name="Lucena T."/>
        </authorList>
    </citation>
    <scope>NUCLEOTIDE SEQUENCE [LARGE SCALE GENOMIC DNA]</scope>
    <source>
        <strain evidence="2 3">CECT 9393</strain>
    </source>
</reference>
<dbReference type="GO" id="GO:0070012">
    <property type="term" value="F:oligopeptidase activity"/>
    <property type="evidence" value="ECO:0007669"/>
    <property type="project" value="TreeGrafter"/>
</dbReference>
<dbReference type="PANTHER" id="PTHR42881:SF2">
    <property type="entry name" value="PROLYL ENDOPEPTIDASE"/>
    <property type="match status" value="1"/>
</dbReference>
<dbReference type="GO" id="GO:0004252">
    <property type="term" value="F:serine-type endopeptidase activity"/>
    <property type="evidence" value="ECO:0007669"/>
    <property type="project" value="UniProtKB-EC"/>
</dbReference>
<sequence length="268" mass="31040">MKRLILIIISTFYVLSLKAQKSNPAPSIPTTDEYFGIKIVDKYRNLEDLENSSTKSWMKVQTDYTNSIFNQISKRKFYLEKRLEFDTRQGYSVSNLKITDNDKYFYLKKNGNEKAAKLYYREGFSGKEELLYDPANFKNNEPNHEFIINYISPDLIGNKIAIAMAEKGKELADVIIIDVKSKHTYPEVITNTMPANIGGIKWLEDNSGFFYTYFPINDPKSQDFYKNTQTILYKIGTNPQKLIDVFSAKNNPELKIDEKKSPIILEPV</sequence>
<feature type="domain" description="Peptidase S9A N-terminal" evidence="1">
    <location>
        <begin position="30"/>
        <end position="253"/>
    </location>
</feature>
<name>A0A6N4XZ92_9FLAO</name>
<dbReference type="InterPro" id="IPR023302">
    <property type="entry name" value="Pept_S9A_N"/>
</dbReference>
<dbReference type="PANTHER" id="PTHR42881">
    <property type="entry name" value="PROLYL ENDOPEPTIDASE"/>
    <property type="match status" value="1"/>
</dbReference>
<dbReference type="GO" id="GO:0005829">
    <property type="term" value="C:cytosol"/>
    <property type="evidence" value="ECO:0007669"/>
    <property type="project" value="TreeGrafter"/>
</dbReference>
<dbReference type="EMBL" id="CACVBY010000154">
    <property type="protein sequence ID" value="CAA7393225.1"/>
    <property type="molecule type" value="Genomic_DNA"/>
</dbReference>
<evidence type="ECO:0000313" key="3">
    <source>
        <dbReference type="Proteomes" id="UP000445309"/>
    </source>
</evidence>
<dbReference type="Pfam" id="PF02897">
    <property type="entry name" value="Peptidase_S9_N"/>
    <property type="match status" value="1"/>
</dbReference>
<evidence type="ECO:0000313" key="2">
    <source>
        <dbReference type="EMBL" id="CAA7393225.1"/>
    </source>
</evidence>
<keyword evidence="3" id="KW-1185">Reference proteome</keyword>